<proteinExistence type="predicted"/>
<evidence type="ECO:0000313" key="1">
    <source>
        <dbReference type="EMBL" id="GAG26434.1"/>
    </source>
</evidence>
<gene>
    <name evidence="1" type="ORF">S01H1_49992</name>
</gene>
<accession>X0W6B4</accession>
<dbReference type="AlphaFoldDB" id="X0W6B4"/>
<comment type="caution">
    <text evidence="1">The sequence shown here is derived from an EMBL/GenBank/DDBJ whole genome shotgun (WGS) entry which is preliminary data.</text>
</comment>
<protein>
    <submittedName>
        <fullName evidence="1">Uncharacterized protein</fullName>
    </submittedName>
</protein>
<feature type="non-terminal residue" evidence="1">
    <location>
        <position position="1"/>
    </location>
</feature>
<sequence length="103" mass="12065">NEQTEKVIKSKILEIREAALSTQRKDKLIKKKKIQLLQTRQTKATCQFNAAASYFNAKEYKKAFLLAEKAAEHPTFKQQAEELILAIKEREKQPGLFTRFFYE</sequence>
<name>X0W6B4_9ZZZZ</name>
<organism evidence="1">
    <name type="scientific">marine sediment metagenome</name>
    <dbReference type="NCBI Taxonomy" id="412755"/>
    <lineage>
        <taxon>unclassified sequences</taxon>
        <taxon>metagenomes</taxon>
        <taxon>ecological metagenomes</taxon>
    </lineage>
</organism>
<dbReference type="EMBL" id="BARS01032192">
    <property type="protein sequence ID" value="GAG26434.1"/>
    <property type="molecule type" value="Genomic_DNA"/>
</dbReference>
<reference evidence="1" key="1">
    <citation type="journal article" date="2014" name="Front. Microbiol.">
        <title>High frequency of phylogenetically diverse reductive dehalogenase-homologous genes in deep subseafloor sedimentary metagenomes.</title>
        <authorList>
            <person name="Kawai M."/>
            <person name="Futagami T."/>
            <person name="Toyoda A."/>
            <person name="Takaki Y."/>
            <person name="Nishi S."/>
            <person name="Hori S."/>
            <person name="Arai W."/>
            <person name="Tsubouchi T."/>
            <person name="Morono Y."/>
            <person name="Uchiyama I."/>
            <person name="Ito T."/>
            <person name="Fujiyama A."/>
            <person name="Inagaki F."/>
            <person name="Takami H."/>
        </authorList>
    </citation>
    <scope>NUCLEOTIDE SEQUENCE</scope>
    <source>
        <strain evidence="1">Expedition CK06-06</strain>
    </source>
</reference>